<evidence type="ECO:0000256" key="10">
    <source>
        <dbReference type="ARBA" id="ARBA00022726"/>
    </source>
</evidence>
<protein>
    <recommendedName>
        <fullName evidence="6 11">Adenine phosphoribosyltransferase</fullName>
        <shortName evidence="11">APRT</shortName>
        <ecNumber evidence="6 11">2.4.2.7</ecNumber>
    </recommendedName>
</protein>
<dbReference type="CDD" id="cd06223">
    <property type="entry name" value="PRTases_typeI"/>
    <property type="match status" value="1"/>
</dbReference>
<dbReference type="GO" id="GO:0003999">
    <property type="term" value="F:adenine phosphoribosyltransferase activity"/>
    <property type="evidence" value="ECO:0007669"/>
    <property type="project" value="UniProtKB-UniRule"/>
</dbReference>
<dbReference type="NCBIfam" id="TIGR01090">
    <property type="entry name" value="apt"/>
    <property type="match status" value="1"/>
</dbReference>
<evidence type="ECO:0000256" key="2">
    <source>
        <dbReference type="ARBA" id="ARBA00004496"/>
    </source>
</evidence>
<accession>A0A0F3KID1</accession>
<dbReference type="PANTHER" id="PTHR11776">
    <property type="entry name" value="ADENINE PHOSPHORIBOSYLTRANSFERASE"/>
    <property type="match status" value="1"/>
</dbReference>
<dbReference type="HAMAP" id="MF_00004">
    <property type="entry name" value="Aden_phosphoribosyltr"/>
    <property type="match status" value="1"/>
</dbReference>
<sequence>MQAIFDLVRDVPDFPRPGIMFKDITPLLADPAAFAECIDALCAPWREQGIGAVCGIESRGFIFGAAMAQALSAGFVPLRKAGKLPPPVVGMDYGLEYGLDRLEIGTNALAPGERVIIVDDVLATGGTLDAARRLVERLGAEVVGASVAIELPGLNGRARWGGTAPLHALASY</sequence>
<dbReference type="FunFam" id="3.40.50.2020:FF:000021">
    <property type="entry name" value="Adenine phosphoribosyltransferase"/>
    <property type="match status" value="1"/>
</dbReference>
<dbReference type="OrthoDB" id="9803963at2"/>
<evidence type="ECO:0000256" key="1">
    <source>
        <dbReference type="ARBA" id="ARBA00000868"/>
    </source>
</evidence>
<dbReference type="GO" id="GO:0006168">
    <property type="term" value="P:adenine salvage"/>
    <property type="evidence" value="ECO:0007669"/>
    <property type="project" value="InterPro"/>
</dbReference>
<keyword evidence="9 11" id="KW-0808">Transferase</keyword>
<organism evidence="13 14">
    <name type="scientific">Luteibacter yeojuensis</name>
    <dbReference type="NCBI Taxonomy" id="345309"/>
    <lineage>
        <taxon>Bacteria</taxon>
        <taxon>Pseudomonadati</taxon>
        <taxon>Pseudomonadota</taxon>
        <taxon>Gammaproteobacteria</taxon>
        <taxon>Lysobacterales</taxon>
        <taxon>Rhodanobacteraceae</taxon>
        <taxon>Luteibacter</taxon>
    </lineage>
</organism>
<dbReference type="InterPro" id="IPR050120">
    <property type="entry name" value="Adenine_PRTase"/>
</dbReference>
<dbReference type="InterPro" id="IPR000836">
    <property type="entry name" value="PRTase_dom"/>
</dbReference>
<dbReference type="SUPFAM" id="SSF53271">
    <property type="entry name" value="PRTase-like"/>
    <property type="match status" value="1"/>
</dbReference>
<evidence type="ECO:0000256" key="9">
    <source>
        <dbReference type="ARBA" id="ARBA00022679"/>
    </source>
</evidence>
<evidence type="ECO:0000313" key="14">
    <source>
        <dbReference type="Proteomes" id="UP000033651"/>
    </source>
</evidence>
<evidence type="ECO:0000313" key="13">
    <source>
        <dbReference type="EMBL" id="KJV30737.1"/>
    </source>
</evidence>
<comment type="pathway">
    <text evidence="3 11">Purine metabolism; AMP biosynthesis via salvage pathway; AMP from adenine: step 1/1.</text>
</comment>
<dbReference type="GO" id="GO:0044209">
    <property type="term" value="P:AMP salvage"/>
    <property type="evidence" value="ECO:0007669"/>
    <property type="project" value="UniProtKB-UniRule"/>
</dbReference>
<dbReference type="PATRIC" id="fig|345309.4.peg.2547"/>
<dbReference type="UniPathway" id="UPA00588">
    <property type="reaction ID" value="UER00646"/>
</dbReference>
<proteinExistence type="inferred from homology"/>
<keyword evidence="14" id="KW-1185">Reference proteome</keyword>
<comment type="function">
    <text evidence="11">Catalyzes a salvage reaction resulting in the formation of AMP, that is energically less costly than de novo synthesis.</text>
</comment>
<evidence type="ECO:0000256" key="8">
    <source>
        <dbReference type="ARBA" id="ARBA00022676"/>
    </source>
</evidence>
<keyword evidence="7 11" id="KW-0963">Cytoplasm</keyword>
<dbReference type="NCBIfam" id="NF002634">
    <property type="entry name" value="PRK02304.1-3"/>
    <property type="match status" value="1"/>
</dbReference>
<comment type="catalytic activity">
    <reaction evidence="1 11">
        <text>AMP + diphosphate = 5-phospho-alpha-D-ribose 1-diphosphate + adenine</text>
        <dbReference type="Rhea" id="RHEA:16609"/>
        <dbReference type="ChEBI" id="CHEBI:16708"/>
        <dbReference type="ChEBI" id="CHEBI:33019"/>
        <dbReference type="ChEBI" id="CHEBI:58017"/>
        <dbReference type="ChEBI" id="CHEBI:456215"/>
        <dbReference type="EC" id="2.4.2.7"/>
    </reaction>
</comment>
<dbReference type="EC" id="2.4.2.7" evidence="6 11"/>
<evidence type="ECO:0000256" key="6">
    <source>
        <dbReference type="ARBA" id="ARBA00011893"/>
    </source>
</evidence>
<keyword evidence="10 11" id="KW-0660">Purine salvage</keyword>
<evidence type="ECO:0000256" key="7">
    <source>
        <dbReference type="ARBA" id="ARBA00022490"/>
    </source>
</evidence>
<comment type="subunit">
    <text evidence="5 11">Homodimer.</text>
</comment>
<evidence type="ECO:0000256" key="4">
    <source>
        <dbReference type="ARBA" id="ARBA00008391"/>
    </source>
</evidence>
<dbReference type="AlphaFoldDB" id="A0A0F3KID1"/>
<keyword evidence="8 11" id="KW-0328">Glycosyltransferase</keyword>
<dbReference type="InterPro" id="IPR005764">
    <property type="entry name" value="Ade_phspho_trans"/>
</dbReference>
<gene>
    <name evidence="11" type="primary">apt</name>
    <name evidence="13" type="ORF">VI08_14710</name>
</gene>
<evidence type="ECO:0000256" key="11">
    <source>
        <dbReference type="HAMAP-Rule" id="MF_00004"/>
    </source>
</evidence>
<feature type="domain" description="Phosphoribosyltransferase" evidence="12">
    <location>
        <begin position="50"/>
        <end position="150"/>
    </location>
</feature>
<dbReference type="Gene3D" id="3.40.50.2020">
    <property type="match status" value="1"/>
</dbReference>
<dbReference type="PANTHER" id="PTHR11776:SF7">
    <property type="entry name" value="PHOSPHORIBOSYLTRANSFERASE DOMAIN-CONTAINING PROTEIN"/>
    <property type="match status" value="1"/>
</dbReference>
<name>A0A0F3KID1_9GAMM</name>
<dbReference type="GO" id="GO:0005737">
    <property type="term" value="C:cytoplasm"/>
    <property type="evidence" value="ECO:0007669"/>
    <property type="project" value="UniProtKB-SubCell"/>
</dbReference>
<comment type="similarity">
    <text evidence="4 11">Belongs to the purine/pyrimidine phosphoribosyltransferase family.</text>
</comment>
<evidence type="ECO:0000256" key="3">
    <source>
        <dbReference type="ARBA" id="ARBA00004659"/>
    </source>
</evidence>
<reference evidence="13 14" key="1">
    <citation type="submission" date="2015-03" db="EMBL/GenBank/DDBJ databases">
        <title>Draft genome sequence of Luteibacter yeojuensis strain SU11.</title>
        <authorList>
            <person name="Sulaiman J."/>
            <person name="Priya K."/>
            <person name="Chan K.-G."/>
        </authorList>
    </citation>
    <scope>NUCLEOTIDE SEQUENCE [LARGE SCALE GENOMIC DNA]</scope>
    <source>
        <strain evidence="13 14">SU11</strain>
    </source>
</reference>
<evidence type="ECO:0000259" key="12">
    <source>
        <dbReference type="Pfam" id="PF00156"/>
    </source>
</evidence>
<dbReference type="NCBIfam" id="NF002636">
    <property type="entry name" value="PRK02304.1-5"/>
    <property type="match status" value="1"/>
</dbReference>
<dbReference type="Proteomes" id="UP000033651">
    <property type="component" value="Unassembled WGS sequence"/>
</dbReference>
<comment type="caution">
    <text evidence="13">The sequence shown here is derived from an EMBL/GenBank/DDBJ whole genome shotgun (WGS) entry which is preliminary data.</text>
</comment>
<evidence type="ECO:0000256" key="5">
    <source>
        <dbReference type="ARBA" id="ARBA00011738"/>
    </source>
</evidence>
<dbReference type="GO" id="GO:0006166">
    <property type="term" value="P:purine ribonucleoside salvage"/>
    <property type="evidence" value="ECO:0007669"/>
    <property type="project" value="UniProtKB-UniRule"/>
</dbReference>
<dbReference type="InterPro" id="IPR029057">
    <property type="entry name" value="PRTase-like"/>
</dbReference>
<comment type="subcellular location">
    <subcellularLocation>
        <location evidence="2 11">Cytoplasm</location>
    </subcellularLocation>
</comment>
<dbReference type="EMBL" id="JZRB01000031">
    <property type="protein sequence ID" value="KJV30737.1"/>
    <property type="molecule type" value="Genomic_DNA"/>
</dbReference>
<dbReference type="Pfam" id="PF00156">
    <property type="entry name" value="Pribosyltran"/>
    <property type="match status" value="1"/>
</dbReference>
<dbReference type="RefSeq" id="WP_045830367.1">
    <property type="nucleotide sequence ID" value="NZ_JZRB01000031.1"/>
</dbReference>